<sequence length="62" mass="6734">MRTLAAFLDVDPAGFGGKFPRANAAPPCGPFDEEAAAFMRPYFDGLTERVDGMIGRPLDWSL</sequence>
<gene>
    <name evidence="1" type="ORF">GGQ63_003301</name>
</gene>
<dbReference type="Proteomes" id="UP000523821">
    <property type="component" value="Unassembled WGS sequence"/>
</dbReference>
<organism evidence="1 2">
    <name type="scientific">Prosthecomicrobium pneumaticum</name>
    <dbReference type="NCBI Taxonomy" id="81895"/>
    <lineage>
        <taxon>Bacteria</taxon>
        <taxon>Pseudomonadati</taxon>
        <taxon>Pseudomonadota</taxon>
        <taxon>Alphaproteobacteria</taxon>
        <taxon>Hyphomicrobiales</taxon>
        <taxon>Kaistiaceae</taxon>
        <taxon>Prosthecomicrobium</taxon>
    </lineage>
</organism>
<protein>
    <submittedName>
        <fullName evidence="1">Uncharacterized protein</fullName>
    </submittedName>
</protein>
<dbReference type="RefSeq" id="WP_183857678.1">
    <property type="nucleotide sequence ID" value="NZ_JACHOO010000007.1"/>
</dbReference>
<accession>A0A7W9L372</accession>
<dbReference type="EMBL" id="JACHOO010000007">
    <property type="protein sequence ID" value="MBB5754220.1"/>
    <property type="molecule type" value="Genomic_DNA"/>
</dbReference>
<dbReference type="AlphaFoldDB" id="A0A7W9L372"/>
<reference evidence="1 2" key="1">
    <citation type="submission" date="2020-08" db="EMBL/GenBank/DDBJ databases">
        <title>Genomic Encyclopedia of Type Strains, Phase IV (KMG-IV): sequencing the most valuable type-strain genomes for metagenomic binning, comparative biology and taxonomic classification.</title>
        <authorList>
            <person name="Goeker M."/>
        </authorList>
    </citation>
    <scope>NUCLEOTIDE SEQUENCE [LARGE SCALE GENOMIC DNA]</scope>
    <source>
        <strain evidence="1 2">DSM 16268</strain>
    </source>
</reference>
<keyword evidence="2" id="KW-1185">Reference proteome</keyword>
<comment type="caution">
    <text evidence="1">The sequence shown here is derived from an EMBL/GenBank/DDBJ whole genome shotgun (WGS) entry which is preliminary data.</text>
</comment>
<name>A0A7W9L372_9HYPH</name>
<proteinExistence type="predicted"/>
<evidence type="ECO:0000313" key="1">
    <source>
        <dbReference type="EMBL" id="MBB5754220.1"/>
    </source>
</evidence>
<evidence type="ECO:0000313" key="2">
    <source>
        <dbReference type="Proteomes" id="UP000523821"/>
    </source>
</evidence>